<keyword evidence="1" id="KW-0812">Transmembrane</keyword>
<feature type="transmembrane region" description="Helical" evidence="1">
    <location>
        <begin position="214"/>
        <end position="236"/>
    </location>
</feature>
<name>A0A1I5IAK3_PSUAM</name>
<dbReference type="Proteomes" id="UP000199614">
    <property type="component" value="Unassembled WGS sequence"/>
</dbReference>
<evidence type="ECO:0000313" key="2">
    <source>
        <dbReference type="EMBL" id="SFO57627.1"/>
    </source>
</evidence>
<protein>
    <submittedName>
        <fullName evidence="2">Uncharacterized protein</fullName>
    </submittedName>
</protein>
<evidence type="ECO:0000313" key="3">
    <source>
        <dbReference type="Proteomes" id="UP000199614"/>
    </source>
</evidence>
<feature type="transmembrane region" description="Helical" evidence="1">
    <location>
        <begin position="181"/>
        <end position="202"/>
    </location>
</feature>
<accession>A0A1I5IAK3</accession>
<keyword evidence="1" id="KW-0472">Membrane</keyword>
<dbReference type="EMBL" id="FOUY01000094">
    <property type="protein sequence ID" value="SFO57627.1"/>
    <property type="molecule type" value="Genomic_DNA"/>
</dbReference>
<gene>
    <name evidence="2" type="ORF">SAMN05216207_10947</name>
</gene>
<dbReference type="OrthoDB" id="8477132at2"/>
<feature type="transmembrane region" description="Helical" evidence="1">
    <location>
        <begin position="302"/>
        <end position="323"/>
    </location>
</feature>
<proteinExistence type="predicted"/>
<organism evidence="2 3">
    <name type="scientific">Pseudonocardia ammonioxydans</name>
    <dbReference type="NCBI Taxonomy" id="260086"/>
    <lineage>
        <taxon>Bacteria</taxon>
        <taxon>Bacillati</taxon>
        <taxon>Actinomycetota</taxon>
        <taxon>Actinomycetes</taxon>
        <taxon>Pseudonocardiales</taxon>
        <taxon>Pseudonocardiaceae</taxon>
        <taxon>Pseudonocardia</taxon>
    </lineage>
</organism>
<keyword evidence="1" id="KW-1133">Transmembrane helix</keyword>
<feature type="transmembrane region" description="Helical" evidence="1">
    <location>
        <begin position="257"/>
        <end position="282"/>
    </location>
</feature>
<reference evidence="2 3" key="1">
    <citation type="submission" date="2016-10" db="EMBL/GenBank/DDBJ databases">
        <authorList>
            <person name="de Groot N.N."/>
        </authorList>
    </citation>
    <scope>NUCLEOTIDE SEQUENCE [LARGE SCALE GENOMIC DNA]</scope>
    <source>
        <strain evidence="2 3">CGMCC 4.1877</strain>
    </source>
</reference>
<dbReference type="AlphaFoldDB" id="A0A1I5IAK3"/>
<dbReference type="RefSeq" id="WP_093357203.1">
    <property type="nucleotide sequence ID" value="NZ_FOUY01000094.1"/>
</dbReference>
<keyword evidence="3" id="KW-1185">Reference proteome</keyword>
<dbReference type="STRING" id="260086.SAMN05216207_10947"/>
<evidence type="ECO:0000256" key="1">
    <source>
        <dbReference type="SAM" id="Phobius"/>
    </source>
</evidence>
<sequence>MSEAPTGDDDPDRSRFVVGLLTDPDLPHDVARDIAPILERTLPDELDGRPVSWSVVTTQDPFESLGSSDYGLYDKARERVRDTDWDIAIGITDVPIRRGRRTVLTEHGNAAVAVVSLPALGALNVRRRARSVITDLLTTMAERLLTGDDRDPPAPQLRPAGLARLVAGMVRANRPWAFTTGLARSLAGGLAGSAFGVLYPSIWTLADSMPPWRIAVTVVGATAVHAGWLVAAHRLWERRGDPQRRDRPSTGLRNASTLITVGVGVLAYTAVLFVLSLVSLVVIVTPEYLGSQLGHPVGLPDYLGCALMATVIGTVAGAIGSGLENGAAVRHAAYGHRTAERIRAG</sequence>